<dbReference type="InParanoid" id="E4XHV5"/>
<dbReference type="PANTHER" id="PTHR12137">
    <property type="entry name" value="CARBOHYDRATE SULFOTRANSFERASE"/>
    <property type="match status" value="1"/>
</dbReference>
<dbReference type="OrthoDB" id="6154054at2759"/>
<proteinExistence type="inferred from homology"/>
<accession>E4XHV5</accession>
<evidence type="ECO:0000256" key="6">
    <source>
        <dbReference type="ARBA" id="ARBA00023034"/>
    </source>
</evidence>
<dbReference type="InterPro" id="IPR018011">
    <property type="entry name" value="Carb_sulfotrans_8-10"/>
</dbReference>
<reference evidence="10" key="1">
    <citation type="journal article" date="2010" name="Science">
        <title>Plasticity of animal genome architecture unmasked by rapid evolution of a pelagic tunicate.</title>
        <authorList>
            <person name="Denoeud F."/>
            <person name="Henriet S."/>
            <person name="Mungpakdee S."/>
            <person name="Aury J.M."/>
            <person name="Da Silva C."/>
            <person name="Brinkmann H."/>
            <person name="Mikhaleva J."/>
            <person name="Olsen L.C."/>
            <person name="Jubin C."/>
            <person name="Canestro C."/>
            <person name="Bouquet J.M."/>
            <person name="Danks G."/>
            <person name="Poulain J."/>
            <person name="Campsteijn C."/>
            <person name="Adamski M."/>
            <person name="Cross I."/>
            <person name="Yadetie F."/>
            <person name="Muffato M."/>
            <person name="Louis A."/>
            <person name="Butcher S."/>
            <person name="Tsagkogeorga G."/>
            <person name="Konrad A."/>
            <person name="Singh S."/>
            <person name="Jensen M.F."/>
            <person name="Cong E.H."/>
            <person name="Eikeseth-Otteraa H."/>
            <person name="Noel B."/>
            <person name="Anthouard V."/>
            <person name="Porcel B.M."/>
            <person name="Kachouri-Lafond R."/>
            <person name="Nishino A."/>
            <person name="Ugolini M."/>
            <person name="Chourrout P."/>
            <person name="Nishida H."/>
            <person name="Aasland R."/>
            <person name="Huzurbazar S."/>
            <person name="Westhof E."/>
            <person name="Delsuc F."/>
            <person name="Lehrach H."/>
            <person name="Reinhardt R."/>
            <person name="Weissenbach J."/>
            <person name="Roy S.W."/>
            <person name="Artiguenave F."/>
            <person name="Postlethwait J.H."/>
            <person name="Manak J.R."/>
            <person name="Thompson E.M."/>
            <person name="Jaillon O."/>
            <person name="Du Pasquier L."/>
            <person name="Boudinot P."/>
            <person name="Liberles D.A."/>
            <person name="Volff J.N."/>
            <person name="Philippe H."/>
            <person name="Lenhard B."/>
            <person name="Roest Crollius H."/>
            <person name="Wincker P."/>
            <person name="Chourrout D."/>
        </authorList>
    </citation>
    <scope>NUCLEOTIDE SEQUENCE [LARGE SCALE GENOMIC DNA]</scope>
</reference>
<dbReference type="Pfam" id="PF03567">
    <property type="entry name" value="Sulfotransfer_2"/>
    <property type="match status" value="1"/>
</dbReference>
<dbReference type="Proteomes" id="UP000001307">
    <property type="component" value="Unassembled WGS sequence"/>
</dbReference>
<evidence type="ECO:0000256" key="4">
    <source>
        <dbReference type="ARBA" id="ARBA00022692"/>
    </source>
</evidence>
<keyword evidence="7" id="KW-0472">Membrane</keyword>
<evidence type="ECO:0000256" key="7">
    <source>
        <dbReference type="ARBA" id="ARBA00023136"/>
    </source>
</evidence>
<comment type="similarity">
    <text evidence="2 9">Belongs to the sulfotransferase 2 family.</text>
</comment>
<evidence type="ECO:0000256" key="9">
    <source>
        <dbReference type="RuleBase" id="RU364020"/>
    </source>
</evidence>
<keyword evidence="3 9" id="KW-0808">Transferase</keyword>
<sequence length="196" mass="23287">MWVQDLKLDLLICAPYKSASSAIRFWWWRHYHSEQDPHDFWNKNEDHDWGQTRNALLKRFKNGKISQKLLTSASTTRVVVARHPIIRFWSAWNQKFLKGQQIGWLICKQSRLAPICERNLNNSTETHLCSFAEWSDAFVGDAERWKMKNRVPDPHFARQLDLCPLCQLRQAFVLKVEDMNEEIEAILNDQQLLKEH</sequence>
<evidence type="ECO:0000256" key="2">
    <source>
        <dbReference type="ARBA" id="ARBA00006339"/>
    </source>
</evidence>
<keyword evidence="9" id="KW-0735">Signal-anchor</keyword>
<dbReference type="GO" id="GO:0008146">
    <property type="term" value="F:sulfotransferase activity"/>
    <property type="evidence" value="ECO:0007669"/>
    <property type="project" value="InterPro"/>
</dbReference>
<dbReference type="GO" id="GO:0016051">
    <property type="term" value="P:carbohydrate biosynthetic process"/>
    <property type="evidence" value="ECO:0007669"/>
    <property type="project" value="InterPro"/>
</dbReference>
<dbReference type="InterPro" id="IPR005331">
    <property type="entry name" value="Sulfotransferase"/>
</dbReference>
<gene>
    <name evidence="10" type="ORF">GSOID_T00011089001</name>
</gene>
<keyword evidence="5" id="KW-1133">Transmembrane helix</keyword>
<keyword evidence="9" id="KW-0119">Carbohydrate metabolism</keyword>
<evidence type="ECO:0000256" key="5">
    <source>
        <dbReference type="ARBA" id="ARBA00022989"/>
    </source>
</evidence>
<keyword evidence="11" id="KW-1185">Reference proteome</keyword>
<dbReference type="GO" id="GO:0000139">
    <property type="term" value="C:Golgi membrane"/>
    <property type="evidence" value="ECO:0007669"/>
    <property type="project" value="UniProtKB-SubCell"/>
</dbReference>
<evidence type="ECO:0000256" key="1">
    <source>
        <dbReference type="ARBA" id="ARBA00004323"/>
    </source>
</evidence>
<evidence type="ECO:0000313" key="11">
    <source>
        <dbReference type="Proteomes" id="UP000001307"/>
    </source>
</evidence>
<protein>
    <recommendedName>
        <fullName evidence="9">Carbohydrate sulfotransferase</fullName>
        <ecNumber evidence="9">2.8.2.-</ecNumber>
    </recommendedName>
</protein>
<dbReference type="AlphaFoldDB" id="E4XHV5"/>
<evidence type="ECO:0000256" key="3">
    <source>
        <dbReference type="ARBA" id="ARBA00022679"/>
    </source>
</evidence>
<keyword evidence="6 9" id="KW-0333">Golgi apparatus</keyword>
<dbReference type="EC" id="2.8.2.-" evidence="9"/>
<keyword evidence="4" id="KW-0812">Transmembrane</keyword>
<organism evidence="10">
    <name type="scientific">Oikopleura dioica</name>
    <name type="common">Tunicate</name>
    <dbReference type="NCBI Taxonomy" id="34765"/>
    <lineage>
        <taxon>Eukaryota</taxon>
        <taxon>Metazoa</taxon>
        <taxon>Chordata</taxon>
        <taxon>Tunicata</taxon>
        <taxon>Appendicularia</taxon>
        <taxon>Copelata</taxon>
        <taxon>Oikopleuridae</taxon>
        <taxon>Oikopleura</taxon>
    </lineage>
</organism>
<dbReference type="PANTHER" id="PTHR12137:SF54">
    <property type="entry name" value="CARBOHYDRATE SULFOTRANSFERASE"/>
    <property type="match status" value="1"/>
</dbReference>
<name>E4XHV5_OIKDI</name>
<evidence type="ECO:0000313" key="10">
    <source>
        <dbReference type="EMBL" id="CBY19663.1"/>
    </source>
</evidence>
<dbReference type="EMBL" id="FN653052">
    <property type="protein sequence ID" value="CBY19663.1"/>
    <property type="molecule type" value="Genomic_DNA"/>
</dbReference>
<evidence type="ECO:0000256" key="8">
    <source>
        <dbReference type="ARBA" id="ARBA00023180"/>
    </source>
</evidence>
<comment type="subcellular location">
    <subcellularLocation>
        <location evidence="1 9">Golgi apparatus membrane</location>
        <topology evidence="1 9">Single-pass type II membrane protein</topology>
    </subcellularLocation>
</comment>
<keyword evidence="8 9" id="KW-0325">Glycoprotein</keyword>